<dbReference type="EC" id="2.4.-.-" evidence="3"/>
<dbReference type="GO" id="GO:0016757">
    <property type="term" value="F:glycosyltransferase activity"/>
    <property type="evidence" value="ECO:0007669"/>
    <property type="project" value="UniProtKB-KW"/>
</dbReference>
<dbReference type="KEGG" id="hdi:HDIA_0894"/>
<organism evidence="3 4">
    <name type="scientific">Hartmannibacter diazotrophicus</name>
    <dbReference type="NCBI Taxonomy" id="1482074"/>
    <lineage>
        <taxon>Bacteria</taxon>
        <taxon>Pseudomonadati</taxon>
        <taxon>Pseudomonadota</taxon>
        <taxon>Alphaproteobacteria</taxon>
        <taxon>Hyphomicrobiales</taxon>
        <taxon>Pleomorphomonadaceae</taxon>
        <taxon>Hartmannibacter</taxon>
    </lineage>
</organism>
<evidence type="ECO:0000313" key="4">
    <source>
        <dbReference type="Proteomes" id="UP000223606"/>
    </source>
</evidence>
<keyword evidence="3" id="KW-0328">Glycosyltransferase</keyword>
<dbReference type="EMBL" id="LT960614">
    <property type="protein sequence ID" value="SON54435.1"/>
    <property type="molecule type" value="Genomic_DNA"/>
</dbReference>
<dbReference type="Gene3D" id="3.90.550.10">
    <property type="entry name" value="Spore Coat Polysaccharide Biosynthesis Protein SpsA, Chain A"/>
    <property type="match status" value="2"/>
</dbReference>
<reference evidence="4" key="1">
    <citation type="submission" date="2017-09" db="EMBL/GenBank/DDBJ databases">
        <title>Genome sequence of Nannocystis excedens DSM 71.</title>
        <authorList>
            <person name="Blom J."/>
        </authorList>
    </citation>
    <scope>NUCLEOTIDE SEQUENCE [LARGE SCALE GENOMIC DNA]</scope>
    <source>
        <strain evidence="4">type strain: E19</strain>
    </source>
</reference>
<dbReference type="SUPFAM" id="SSF53448">
    <property type="entry name" value="Nucleotide-diphospho-sugar transferases"/>
    <property type="match status" value="2"/>
</dbReference>
<gene>
    <name evidence="3" type="primary">tuaG</name>
    <name evidence="3" type="ORF">HDIA_0894</name>
</gene>
<dbReference type="InterPro" id="IPR001173">
    <property type="entry name" value="Glyco_trans_2-like"/>
</dbReference>
<evidence type="ECO:0000256" key="1">
    <source>
        <dbReference type="SAM" id="MobiDB-lite"/>
    </source>
</evidence>
<dbReference type="Proteomes" id="UP000223606">
    <property type="component" value="Chromosome 1"/>
</dbReference>
<dbReference type="PANTHER" id="PTHR43179">
    <property type="entry name" value="RHAMNOSYLTRANSFERASE WBBL"/>
    <property type="match status" value="1"/>
</dbReference>
<feature type="domain" description="Glycosyltransferase 2-like" evidence="2">
    <location>
        <begin position="206"/>
        <end position="324"/>
    </location>
</feature>
<evidence type="ECO:0000313" key="3">
    <source>
        <dbReference type="EMBL" id="SON54435.1"/>
    </source>
</evidence>
<dbReference type="AlphaFoldDB" id="A0A2C9D4L4"/>
<keyword evidence="3" id="KW-0808">Transferase</keyword>
<dbReference type="Pfam" id="PF00535">
    <property type="entry name" value="Glycos_transf_2"/>
    <property type="match status" value="2"/>
</dbReference>
<evidence type="ECO:0000259" key="2">
    <source>
        <dbReference type="Pfam" id="PF00535"/>
    </source>
</evidence>
<dbReference type="PANTHER" id="PTHR43179:SF7">
    <property type="entry name" value="RHAMNOSYLTRANSFERASE WBBL"/>
    <property type="match status" value="1"/>
</dbReference>
<dbReference type="InterPro" id="IPR029044">
    <property type="entry name" value="Nucleotide-diphossugar_trans"/>
</dbReference>
<proteinExistence type="predicted"/>
<protein>
    <submittedName>
        <fullName evidence="3">Putative teichuronic acid biosynthesis glycosyltransferase TuaG</fullName>
        <ecNumber evidence="3">2.4.-.-</ecNumber>
    </submittedName>
</protein>
<feature type="region of interest" description="Disordered" evidence="1">
    <location>
        <begin position="703"/>
        <end position="741"/>
    </location>
</feature>
<name>A0A2C9D4L4_9HYPH</name>
<dbReference type="OrthoDB" id="9783791at2"/>
<dbReference type="RefSeq" id="WP_099554758.1">
    <property type="nucleotide sequence ID" value="NZ_LT960614.1"/>
</dbReference>
<keyword evidence="4" id="KW-1185">Reference proteome</keyword>
<sequence length="741" mass="82969">MFVSLPALPADAVRKGLGFTPAVQDGAETVTQRLVWKWPRLARGSTLWVRAGQCPIDLEIHLFAADGSLTREPLRLTACNTASISIRPDEDSPVHRVEVRLTTRRQTIEAVLLRQLWLSDYVQPWLFDNVVAGDDPLKVNVRCDLEGDSATVVTRRIQLPGWVPRWIPQVKASEASRLLQTATALAALDTDGSASRRAPQAEPLISFVVPVYNALPRYLDDLLRSFRQQEAGLCELVLSDDASPSAETRRWLQDHQTEPGVTVVFNETNRGIALATNAGIERAQGQRIALLDHDDAIVPFAASRIAKALEDHPETVFLYTDEVITDDDLRPTDLFLKPAFDPVLLSGVNYVNHFSVYRRDRLIALGCLSDGYQGSQDYELLLRYTAGLERDEIRHLPFPAYLWRRSGETYSAKFLQTATQNARRALSTAYGTDGPLQVTGAVNPDLHRVRFDLARTSWPLVTVVIPNRNSFDLIAMMLDGLTNRTDYPNLEIIVIDNGSTDQRTLDLYEAYSGKSVPFTAIVETEAFNFSRSVNKGLARAKGDIVLLANNDLEVLEPDWLKEMVSCFDYPDVGIVGAKLLYPNRRIQHAGVIAGFGQLAGHWFLNEADDYPGPMGRLWVRQSMTVVTGACMAISRPCLDAVGTFDEIDFAVAYNDVDYCLRAHKAGFRTVWTPFAKLVHHESATRGSDETPENIDRFRREQENLKRAHQTQVFEDPAINPWYSKDRSNPHPVLLKALPQPR</sequence>
<dbReference type="CDD" id="cd04186">
    <property type="entry name" value="GT_2_like_c"/>
    <property type="match status" value="1"/>
</dbReference>
<accession>A0A2C9D4L4</accession>
<feature type="domain" description="Glycosyltransferase 2-like" evidence="2">
    <location>
        <begin position="462"/>
        <end position="638"/>
    </location>
</feature>